<protein>
    <recommendedName>
        <fullName evidence="3">Arginine/agmatine antiporter</fullName>
    </recommendedName>
</protein>
<dbReference type="PANTHER" id="PTHR42770:SF18">
    <property type="entry name" value="ARGININE_AGMATINE ANTIPORTER"/>
    <property type="match status" value="1"/>
</dbReference>
<dbReference type="InterPro" id="IPR002293">
    <property type="entry name" value="AA/rel_permease1"/>
</dbReference>
<comment type="similarity">
    <text evidence="2">Belongs to the amino acid-polyamine-organocation (APC) superfamily. Basic amino acid/polyamine antiporter (APA) (TC 2.A.3.2) family.</text>
</comment>
<dbReference type="InterPro" id="IPR050367">
    <property type="entry name" value="APC_superfamily"/>
</dbReference>
<feature type="transmembrane region" description="Helical" evidence="10">
    <location>
        <begin position="85"/>
        <end position="108"/>
    </location>
</feature>
<feature type="region of interest" description="Disordered" evidence="9">
    <location>
        <begin position="1"/>
        <end position="45"/>
    </location>
</feature>
<keyword evidence="5 10" id="KW-0812">Transmembrane</keyword>
<keyword evidence="6 10" id="KW-1133">Transmembrane helix</keyword>
<feature type="transmembrane region" description="Helical" evidence="10">
    <location>
        <begin position="115"/>
        <end position="136"/>
    </location>
</feature>
<organism evidence="11 12">
    <name type="scientific">Allosphingosinicella humi</name>
    <dbReference type="NCBI Taxonomy" id="2068657"/>
    <lineage>
        <taxon>Bacteria</taxon>
        <taxon>Pseudomonadati</taxon>
        <taxon>Pseudomonadota</taxon>
        <taxon>Alphaproteobacteria</taxon>
        <taxon>Sphingomonadales</taxon>
        <taxon>Sphingomonadaceae</taxon>
        <taxon>Allosphingosinicella</taxon>
    </lineage>
</organism>
<comment type="caution">
    <text evidence="11">The sequence shown here is derived from an EMBL/GenBank/DDBJ whole genome shotgun (WGS) entry which is preliminary data.</text>
</comment>
<evidence type="ECO:0000256" key="3">
    <source>
        <dbReference type="ARBA" id="ARBA00021069"/>
    </source>
</evidence>
<name>A0A2U2J446_9SPHN</name>
<evidence type="ECO:0000256" key="7">
    <source>
        <dbReference type="ARBA" id="ARBA00023136"/>
    </source>
</evidence>
<dbReference type="GO" id="GO:0005886">
    <property type="term" value="C:plasma membrane"/>
    <property type="evidence" value="ECO:0007669"/>
    <property type="project" value="UniProtKB-SubCell"/>
</dbReference>
<dbReference type="Proteomes" id="UP000245916">
    <property type="component" value="Unassembled WGS sequence"/>
</dbReference>
<keyword evidence="12" id="KW-1185">Reference proteome</keyword>
<keyword evidence="7 10" id="KW-0472">Membrane</keyword>
<evidence type="ECO:0000256" key="10">
    <source>
        <dbReference type="SAM" id="Phobius"/>
    </source>
</evidence>
<feature type="transmembrane region" description="Helical" evidence="10">
    <location>
        <begin position="263"/>
        <end position="285"/>
    </location>
</feature>
<evidence type="ECO:0000313" key="12">
    <source>
        <dbReference type="Proteomes" id="UP000245916"/>
    </source>
</evidence>
<evidence type="ECO:0000313" key="11">
    <source>
        <dbReference type="EMBL" id="PWG03105.1"/>
    </source>
</evidence>
<feature type="transmembrane region" description="Helical" evidence="10">
    <location>
        <begin position="437"/>
        <end position="455"/>
    </location>
</feature>
<feature type="transmembrane region" description="Helical" evidence="10">
    <location>
        <begin position="412"/>
        <end position="431"/>
    </location>
</feature>
<evidence type="ECO:0000256" key="6">
    <source>
        <dbReference type="ARBA" id="ARBA00022989"/>
    </source>
</evidence>
<evidence type="ECO:0000256" key="5">
    <source>
        <dbReference type="ARBA" id="ARBA00022692"/>
    </source>
</evidence>
<evidence type="ECO:0000256" key="1">
    <source>
        <dbReference type="ARBA" id="ARBA00004651"/>
    </source>
</evidence>
<proteinExistence type="inferred from homology"/>
<evidence type="ECO:0000256" key="8">
    <source>
        <dbReference type="ARBA" id="ARBA00045636"/>
    </source>
</evidence>
<sequence>MPRDPPPKARRPQAACPGGSGPAKLAQVKGRGVMNDSQDTAPDSRLRRDIGFTGSAFLSFNGIVGAGIFALPATLHMQFGAFSPWLFPIFGLLILLVAMPFARLAALFPQSGGPVAYTAAFGPLASFQAGWLYYLARVTALAANANVFATYAATLWAPLGFGVGRAATILALCASLTAINIVGVRRAIRALDGLTVLKGLPLIALAIWGLAATAGAWPTPGPAPSLSGVEAAALIIFYAFIGFENSVVPAGETANPGRTIPRALIATIVGTAALYFIVQLAYVSAMPAGEAPEAPLVAFASLLAGPAGALVITVAALSSIGGNIAGSLTSTPRITFALAREGLLPRWFAAVSELYHTPANSVLFMGLLGAVLALTGSFLWLAVVSTLARLFVYGTSIAALPRSEQIAGRRTTLPTFGLMSAGLIVCLWAAFQSEWASWRMLLILAAIGLALYLLAQSSSRRKPGPKKTK</sequence>
<feature type="transmembrane region" description="Helical" evidence="10">
    <location>
        <begin position="297"/>
        <end position="326"/>
    </location>
</feature>
<evidence type="ECO:0000256" key="9">
    <source>
        <dbReference type="SAM" id="MobiDB-lite"/>
    </source>
</evidence>
<keyword evidence="4" id="KW-1003">Cell membrane</keyword>
<gene>
    <name evidence="11" type="ORF">DF286_09690</name>
</gene>
<dbReference type="PANTHER" id="PTHR42770">
    <property type="entry name" value="AMINO ACID TRANSPORTER-RELATED"/>
    <property type="match status" value="1"/>
</dbReference>
<evidence type="ECO:0000256" key="4">
    <source>
        <dbReference type="ARBA" id="ARBA00022475"/>
    </source>
</evidence>
<feature type="transmembrane region" description="Helical" evidence="10">
    <location>
        <begin position="196"/>
        <end position="217"/>
    </location>
</feature>
<comment type="function">
    <text evidence="8">Major component of the acid-resistance (AR) system allowing enteric pathogens to survive the acidic environment in the stomach. Exchanges extracellular arginine for its intracellular decarboxylation product agmatine (Agm) thereby expelling intracellular protons. Probably undergoes several conformational states in order to translocate the substrate across the membrane; keeps the substrate accessible to only 1 side of the membrane at a time by opening and closing 3 membrane-internal gates.</text>
</comment>
<evidence type="ECO:0000256" key="2">
    <source>
        <dbReference type="ARBA" id="ARBA00008220"/>
    </source>
</evidence>
<dbReference type="AlphaFoldDB" id="A0A2U2J446"/>
<dbReference type="GO" id="GO:0022857">
    <property type="term" value="F:transmembrane transporter activity"/>
    <property type="evidence" value="ECO:0007669"/>
    <property type="project" value="InterPro"/>
</dbReference>
<dbReference type="EMBL" id="QFFF01000001">
    <property type="protein sequence ID" value="PWG03105.1"/>
    <property type="molecule type" value="Genomic_DNA"/>
</dbReference>
<feature type="transmembrane region" description="Helical" evidence="10">
    <location>
        <begin position="50"/>
        <end position="73"/>
    </location>
</feature>
<feature type="transmembrane region" description="Helical" evidence="10">
    <location>
        <begin position="156"/>
        <end position="184"/>
    </location>
</feature>
<dbReference type="Gene3D" id="1.20.1740.10">
    <property type="entry name" value="Amino acid/polyamine transporter I"/>
    <property type="match status" value="1"/>
</dbReference>
<accession>A0A2U2J446</accession>
<comment type="subcellular location">
    <subcellularLocation>
        <location evidence="1">Cell membrane</location>
        <topology evidence="1">Multi-pass membrane protein</topology>
    </subcellularLocation>
</comment>
<dbReference type="Pfam" id="PF13520">
    <property type="entry name" value="AA_permease_2"/>
    <property type="match status" value="1"/>
</dbReference>
<dbReference type="PIRSF" id="PIRSF006060">
    <property type="entry name" value="AA_transporter"/>
    <property type="match status" value="1"/>
</dbReference>
<reference evidence="11 12" key="1">
    <citation type="submission" date="2018-05" db="EMBL/GenBank/DDBJ databases">
        <title>Genome of Sphingosinicella humi QZX222.</title>
        <authorList>
            <person name="Qiao Z."/>
            <person name="Wang G."/>
        </authorList>
    </citation>
    <scope>NUCLEOTIDE SEQUENCE [LARGE SCALE GENOMIC DNA]</scope>
    <source>
        <strain evidence="11 12">QZX222</strain>
    </source>
</reference>